<dbReference type="Proteomes" id="UP000663181">
    <property type="component" value="Chromosome"/>
</dbReference>
<dbReference type="SUPFAM" id="SSF103088">
    <property type="entry name" value="OmpA-like"/>
    <property type="match status" value="1"/>
</dbReference>
<feature type="transmembrane region" description="Helical" evidence="4">
    <location>
        <begin position="38"/>
        <end position="57"/>
    </location>
</feature>
<keyword evidence="7" id="KW-1185">Reference proteome</keyword>
<evidence type="ECO:0000256" key="1">
    <source>
        <dbReference type="ARBA" id="ARBA00004442"/>
    </source>
</evidence>
<dbReference type="PROSITE" id="PS51123">
    <property type="entry name" value="OMPA_2"/>
    <property type="match status" value="1"/>
</dbReference>
<organism evidence="6 7">
    <name type="scientific">Dyella caseinilytica</name>
    <dbReference type="NCBI Taxonomy" id="1849581"/>
    <lineage>
        <taxon>Bacteria</taxon>
        <taxon>Pseudomonadati</taxon>
        <taxon>Pseudomonadota</taxon>
        <taxon>Gammaproteobacteria</taxon>
        <taxon>Lysobacterales</taxon>
        <taxon>Rhodanobacteraceae</taxon>
        <taxon>Dyella</taxon>
    </lineage>
</organism>
<dbReference type="InterPro" id="IPR036737">
    <property type="entry name" value="OmpA-like_sf"/>
</dbReference>
<dbReference type="Gene3D" id="3.30.1330.60">
    <property type="entry name" value="OmpA-like domain"/>
    <property type="match status" value="1"/>
</dbReference>
<evidence type="ECO:0000256" key="4">
    <source>
        <dbReference type="SAM" id="Phobius"/>
    </source>
</evidence>
<proteinExistence type="predicted"/>
<keyword evidence="4" id="KW-0812">Transmembrane</keyword>
<dbReference type="PANTHER" id="PTHR30329">
    <property type="entry name" value="STATOR ELEMENT OF FLAGELLAR MOTOR COMPLEX"/>
    <property type="match status" value="1"/>
</dbReference>
<dbReference type="PANTHER" id="PTHR30329:SF20">
    <property type="entry name" value="EXPORTED PROTEIN"/>
    <property type="match status" value="1"/>
</dbReference>
<evidence type="ECO:0000313" key="6">
    <source>
        <dbReference type="EMBL" id="QRN55036.1"/>
    </source>
</evidence>
<comment type="subcellular location">
    <subcellularLocation>
        <location evidence="1">Cell outer membrane</location>
    </subcellularLocation>
</comment>
<dbReference type="InterPro" id="IPR050330">
    <property type="entry name" value="Bact_OuterMem_StrucFunc"/>
</dbReference>
<feature type="domain" description="OmpA-like" evidence="5">
    <location>
        <begin position="438"/>
        <end position="556"/>
    </location>
</feature>
<evidence type="ECO:0000259" key="5">
    <source>
        <dbReference type="PROSITE" id="PS51123"/>
    </source>
</evidence>
<gene>
    <name evidence="6" type="ORF">ISN74_06760</name>
</gene>
<dbReference type="Pfam" id="PF00691">
    <property type="entry name" value="OmpA"/>
    <property type="match status" value="1"/>
</dbReference>
<dbReference type="InterPro" id="IPR006665">
    <property type="entry name" value="OmpA-like"/>
</dbReference>
<evidence type="ECO:0000256" key="2">
    <source>
        <dbReference type="ARBA" id="ARBA00023136"/>
    </source>
</evidence>
<keyword evidence="4" id="KW-1133">Transmembrane helix</keyword>
<dbReference type="CDD" id="cd07185">
    <property type="entry name" value="OmpA_C-like"/>
    <property type="match status" value="1"/>
</dbReference>
<name>A0ABX7GYI6_9GAMM</name>
<reference evidence="6 7" key="1">
    <citation type="submission" date="2020-10" db="EMBL/GenBank/DDBJ databases">
        <title>Phylogeny of dyella-like bacteria.</title>
        <authorList>
            <person name="Fu J."/>
        </authorList>
    </citation>
    <scope>NUCLEOTIDE SEQUENCE [LARGE SCALE GENOMIC DNA]</scope>
    <source>
        <strain evidence="6 7">DHOB09</strain>
    </source>
</reference>
<protein>
    <submittedName>
        <fullName evidence="6">OmpA family protein</fullName>
    </submittedName>
</protein>
<dbReference type="RefSeq" id="WP_188798607.1">
    <property type="nucleotide sequence ID" value="NZ_BMIZ01000001.1"/>
</dbReference>
<dbReference type="PRINTS" id="PR01021">
    <property type="entry name" value="OMPADOMAIN"/>
</dbReference>
<keyword evidence="2 3" id="KW-0472">Membrane</keyword>
<dbReference type="InterPro" id="IPR006664">
    <property type="entry name" value="OMP_bac"/>
</dbReference>
<evidence type="ECO:0000256" key="3">
    <source>
        <dbReference type="PROSITE-ProRule" id="PRU00473"/>
    </source>
</evidence>
<sequence length="559" mass="60504">MMGYSVLGYPYRTQVAFCTLLAIGLALCVAPVVATTAWILAGLAAAVGLLFIIWRSLHLRRATVRHGAELAALAAATSYLPLRLRTRLPLVLVIGNHLDQVFDRGGSSDALVHVGDGAIWLRADHLKDLPHLAVALRQWRDGRAPDGIVMMLSPSAYADVEDLFQALRLTRQAVSDTSRLLGRSLPGYLAVYQRVTDDEMSSSSWFGVSSAWSMRDMSRFDAISRSFDTDIECSDGDRFKAWRAAALSGLIDWTCDVVLPALQERRQPSPPWSPHGVAWVDAGLGVSPGTSSVWSSALQTRTRVGTPTCTGTATPWPLPQPLIEAMPQQAWMSPRLRALAHALCLLACAAALALGCAAYNNKTLLAQTSEHLDRFRSIPAAHDDARRRALSVLVDDRDRLDRYQRTGVPIRLGLGLYHGAAVIPSLNNAIASYQPPPPPPTIFTLDSMSLFDTGKAALKPGSTRLLVNALESIKAHPKDRILVAGHTDDVGNASANLQLSVARAVAVRDWLMEASNVSVSRFAIQGYGDTRPIADNDTAEGRARNRRVEITLIPDAPGG</sequence>
<evidence type="ECO:0000313" key="7">
    <source>
        <dbReference type="Proteomes" id="UP000663181"/>
    </source>
</evidence>
<dbReference type="EMBL" id="CP064030">
    <property type="protein sequence ID" value="QRN55036.1"/>
    <property type="molecule type" value="Genomic_DNA"/>
</dbReference>
<accession>A0ABX7GYI6</accession>